<dbReference type="EMBL" id="CP001848">
    <property type="protein sequence ID" value="ADB18217.1"/>
    <property type="molecule type" value="Genomic_DNA"/>
</dbReference>
<sequence length="83" mass="8716" precursor="true">MGRHYAGILGPLAALLLMARGLASGGGLQSIILSACGAMMIFATIGYLTGQLADYLVSQSVRSQLDQAITSLESEKQTENSKR</sequence>
<evidence type="ECO:0000313" key="3">
    <source>
        <dbReference type="Proteomes" id="UP000001887"/>
    </source>
</evidence>
<dbReference type="HOGENOM" id="CLU_2539657_0_0_0"/>
<name>D2QYQ8_PIRSD</name>
<accession>D2QYQ8</accession>
<organism evidence="2 3">
    <name type="scientific">Pirellula staleyi (strain ATCC 27377 / DSM 6068 / ICPB 4128)</name>
    <name type="common">Pirella staleyi</name>
    <dbReference type="NCBI Taxonomy" id="530564"/>
    <lineage>
        <taxon>Bacteria</taxon>
        <taxon>Pseudomonadati</taxon>
        <taxon>Planctomycetota</taxon>
        <taxon>Planctomycetia</taxon>
        <taxon>Pirellulales</taxon>
        <taxon>Pirellulaceae</taxon>
        <taxon>Pirellula</taxon>
    </lineage>
</organism>
<keyword evidence="1" id="KW-1133">Transmembrane helix</keyword>
<dbReference type="STRING" id="530564.Psta_3556"/>
<keyword evidence="1" id="KW-0812">Transmembrane</keyword>
<reference evidence="2 3" key="1">
    <citation type="journal article" date="2009" name="Stand. Genomic Sci.">
        <title>Complete genome sequence of Pirellula staleyi type strain (ATCC 27377).</title>
        <authorList>
            <person name="Clum A."/>
            <person name="Tindall B.J."/>
            <person name="Sikorski J."/>
            <person name="Ivanova N."/>
            <person name="Mavrommatis K."/>
            <person name="Lucas S."/>
            <person name="Glavina del Rio T."/>
            <person name="Nolan M."/>
            <person name="Chen F."/>
            <person name="Tice H."/>
            <person name="Pitluck S."/>
            <person name="Cheng J.F."/>
            <person name="Chertkov O."/>
            <person name="Brettin T."/>
            <person name="Han C."/>
            <person name="Detter J.C."/>
            <person name="Kuske C."/>
            <person name="Bruce D."/>
            <person name="Goodwin L."/>
            <person name="Ovchinikova G."/>
            <person name="Pati A."/>
            <person name="Mikhailova N."/>
            <person name="Chen A."/>
            <person name="Palaniappan K."/>
            <person name="Land M."/>
            <person name="Hauser L."/>
            <person name="Chang Y.J."/>
            <person name="Jeffries C.D."/>
            <person name="Chain P."/>
            <person name="Rohde M."/>
            <person name="Goker M."/>
            <person name="Bristow J."/>
            <person name="Eisen J.A."/>
            <person name="Markowitz V."/>
            <person name="Hugenholtz P."/>
            <person name="Kyrpides N.C."/>
            <person name="Klenk H.P."/>
            <person name="Lapidus A."/>
        </authorList>
    </citation>
    <scope>NUCLEOTIDE SEQUENCE [LARGE SCALE GENOMIC DNA]</scope>
    <source>
        <strain evidence="3">ATCC 27377 / DSM 6068 / ICPB 4128</strain>
    </source>
</reference>
<evidence type="ECO:0000313" key="2">
    <source>
        <dbReference type="EMBL" id="ADB18217.1"/>
    </source>
</evidence>
<keyword evidence="3" id="KW-1185">Reference proteome</keyword>
<keyword evidence="1" id="KW-0472">Membrane</keyword>
<evidence type="ECO:0000256" key="1">
    <source>
        <dbReference type="SAM" id="Phobius"/>
    </source>
</evidence>
<dbReference type="KEGG" id="psl:Psta_3556"/>
<gene>
    <name evidence="2" type="ordered locus">Psta_3556</name>
</gene>
<dbReference type="eggNOG" id="ENOG502ZTPR">
    <property type="taxonomic scope" value="Bacteria"/>
</dbReference>
<dbReference type="AlphaFoldDB" id="D2QYQ8"/>
<dbReference type="Proteomes" id="UP000001887">
    <property type="component" value="Chromosome"/>
</dbReference>
<proteinExistence type="predicted"/>
<feature type="transmembrane region" description="Helical" evidence="1">
    <location>
        <begin position="31"/>
        <end position="50"/>
    </location>
</feature>
<protein>
    <submittedName>
        <fullName evidence="2">Uncharacterized protein</fullName>
    </submittedName>
</protein>